<evidence type="ECO:0000313" key="3">
    <source>
        <dbReference type="EMBL" id="CFX05575.1"/>
    </source>
</evidence>
<dbReference type="STRING" id="690567.1062"/>
<evidence type="ECO:0000256" key="2">
    <source>
        <dbReference type="SAM" id="MobiDB-lite"/>
    </source>
</evidence>
<organism evidence="3 5">
    <name type="scientific">Syntrophomonas zehnderi OL-4</name>
    <dbReference type="NCBI Taxonomy" id="690567"/>
    <lineage>
        <taxon>Bacteria</taxon>
        <taxon>Bacillati</taxon>
        <taxon>Bacillota</taxon>
        <taxon>Clostridia</taxon>
        <taxon>Eubacteriales</taxon>
        <taxon>Syntrophomonadaceae</taxon>
        <taxon>Syntrophomonas</taxon>
    </lineage>
</organism>
<evidence type="ECO:0000313" key="4">
    <source>
        <dbReference type="EMBL" id="CFX34547.1"/>
    </source>
</evidence>
<gene>
    <name evidence="4" type="ORF">1062</name>
    <name evidence="3" type="ORF">329</name>
</gene>
<reference evidence="3 5" key="1">
    <citation type="submission" date="2015-03" db="EMBL/GenBank/DDBJ databases">
        <authorList>
            <person name="Strepis Nikolaos"/>
        </authorList>
    </citation>
    <scope>NUCLEOTIDE SEQUENCE [LARGE SCALE GENOMIC DNA]</scope>
    <source>
        <strain evidence="3 5">OL-4</strain>
    </source>
</reference>
<feature type="coiled-coil region" evidence="1">
    <location>
        <begin position="125"/>
        <end position="159"/>
    </location>
</feature>
<dbReference type="OrthoDB" id="5244350at2"/>
<proteinExistence type="predicted"/>
<accession>A0A0E4C7N5</accession>
<feature type="region of interest" description="Disordered" evidence="2">
    <location>
        <begin position="164"/>
        <end position="203"/>
    </location>
</feature>
<protein>
    <submittedName>
        <fullName evidence="3">Uncharacterized</fullName>
    </submittedName>
</protein>
<dbReference type="AlphaFoldDB" id="A0A0E4C7N5"/>
<dbReference type="Proteomes" id="UP000045545">
    <property type="component" value="Unassembled WGS sequence"/>
</dbReference>
<dbReference type="RefSeq" id="WP_046495028.1">
    <property type="nucleotide sequence ID" value="NZ_CGIH01000004.1"/>
</dbReference>
<keyword evidence="1" id="KW-0175">Coiled coil</keyword>
<evidence type="ECO:0000313" key="5">
    <source>
        <dbReference type="Proteomes" id="UP000045545"/>
    </source>
</evidence>
<dbReference type="EMBL" id="CGIH01000018">
    <property type="protein sequence ID" value="CFX34547.1"/>
    <property type="molecule type" value="Genomic_DNA"/>
</dbReference>
<dbReference type="EMBL" id="CGIH01000004">
    <property type="protein sequence ID" value="CFX05575.1"/>
    <property type="molecule type" value="Genomic_DNA"/>
</dbReference>
<evidence type="ECO:0000256" key="1">
    <source>
        <dbReference type="SAM" id="Coils"/>
    </source>
</evidence>
<sequence length="203" mass="23204">MSEDERSSSQADGHKIIFPDLAELWKEMYFKTEGAWAEALKDFVSTETFIKMLDQTLNQHLSIEKITRQNMDRMFEYSATPSKKDLARIAELVISVEDKVDNLDFQLVENINKTTDTLLKMLSLMEKGQQEINAIKAQNEELDQQIKALSKQNLELKKRMAALKLPASSQSEPAPVEISPEETTNKAQNTRKRTKVKKTADEP</sequence>
<keyword evidence="5" id="KW-1185">Reference proteome</keyword>
<name>A0A0E4C7N5_9FIRM</name>